<protein>
    <submittedName>
        <fullName evidence="1">Uncharacterized protein</fullName>
    </submittedName>
</protein>
<proteinExistence type="predicted"/>
<organism evidence="1">
    <name type="scientific">marine sediment metagenome</name>
    <dbReference type="NCBI Taxonomy" id="412755"/>
    <lineage>
        <taxon>unclassified sequences</taxon>
        <taxon>metagenomes</taxon>
        <taxon>ecological metagenomes</taxon>
    </lineage>
</organism>
<sequence length="307" mass="34103">MAKTKPLTTLTFRVEGSDDGRLELDILPELVAYKRLVVETAKGLWRKANPDRDRLPKGFESGIRLQMTGPLKRESTAVPIVREYVEEEALPFVLEVDDEVDDAADLIEESIVAAAAGSTMPRRIPRSVIPMFKNLGASLGRGDSISLKSARRDEPALFTADVRETLCRWTPPTYEDSIQIVGEVTEADVVGRHFRVALPNDTRVQGEFTPEHERKVTSALHKHDRVRVAITGVGQYSSDEASLLRITRIDTLTPIETTEEAYDSGAPPVWKTLADLGRSVPAEAWEGIPTDLAEHFDRYASDLDEPD</sequence>
<dbReference type="EMBL" id="LAZR01004791">
    <property type="protein sequence ID" value="KKN05544.1"/>
    <property type="molecule type" value="Genomic_DNA"/>
</dbReference>
<evidence type="ECO:0000313" key="1">
    <source>
        <dbReference type="EMBL" id="KKN05544.1"/>
    </source>
</evidence>
<name>A0A0F9MI53_9ZZZZ</name>
<gene>
    <name evidence="1" type="ORF">LCGC14_1086300</name>
</gene>
<accession>A0A0F9MI53</accession>
<reference evidence="1" key="1">
    <citation type="journal article" date="2015" name="Nature">
        <title>Complex archaea that bridge the gap between prokaryotes and eukaryotes.</title>
        <authorList>
            <person name="Spang A."/>
            <person name="Saw J.H."/>
            <person name="Jorgensen S.L."/>
            <person name="Zaremba-Niedzwiedzka K."/>
            <person name="Martijn J."/>
            <person name="Lind A.E."/>
            <person name="van Eijk R."/>
            <person name="Schleper C."/>
            <person name="Guy L."/>
            <person name="Ettema T.J."/>
        </authorList>
    </citation>
    <scope>NUCLEOTIDE SEQUENCE</scope>
</reference>
<dbReference type="AlphaFoldDB" id="A0A0F9MI53"/>
<comment type="caution">
    <text evidence="1">The sequence shown here is derived from an EMBL/GenBank/DDBJ whole genome shotgun (WGS) entry which is preliminary data.</text>
</comment>